<protein>
    <recommendedName>
        <fullName evidence="2">Outer dynein arm-docking complex subunit 4</fullName>
    </recommendedName>
    <alternativeName>
        <fullName evidence="3">Tetratricopeptide repeat protein 25</fullName>
    </alternativeName>
</protein>
<dbReference type="InterPro" id="IPR011990">
    <property type="entry name" value="TPR-like_helical_dom_sf"/>
</dbReference>
<dbReference type="PANTHER" id="PTHR23040">
    <property type="match status" value="1"/>
</dbReference>
<accession>A0A5E4MC36</accession>
<dbReference type="SMART" id="SM00028">
    <property type="entry name" value="TPR"/>
    <property type="match status" value="2"/>
</dbReference>
<organism evidence="5 6">
    <name type="scientific">Cinara cedri</name>
    <dbReference type="NCBI Taxonomy" id="506608"/>
    <lineage>
        <taxon>Eukaryota</taxon>
        <taxon>Metazoa</taxon>
        <taxon>Ecdysozoa</taxon>
        <taxon>Arthropoda</taxon>
        <taxon>Hexapoda</taxon>
        <taxon>Insecta</taxon>
        <taxon>Pterygota</taxon>
        <taxon>Neoptera</taxon>
        <taxon>Paraneoptera</taxon>
        <taxon>Hemiptera</taxon>
        <taxon>Sternorrhyncha</taxon>
        <taxon>Aphidomorpha</taxon>
        <taxon>Aphidoidea</taxon>
        <taxon>Aphididae</taxon>
        <taxon>Lachninae</taxon>
        <taxon>Cinara</taxon>
    </lineage>
</organism>
<evidence type="ECO:0000256" key="4">
    <source>
        <dbReference type="PROSITE-ProRule" id="PRU00339"/>
    </source>
</evidence>
<dbReference type="InterPro" id="IPR040111">
    <property type="entry name" value="ODAD4"/>
</dbReference>
<evidence type="ECO:0000256" key="3">
    <source>
        <dbReference type="ARBA" id="ARBA00034143"/>
    </source>
</evidence>
<feature type="repeat" description="TPR" evidence="4">
    <location>
        <begin position="24"/>
        <end position="57"/>
    </location>
</feature>
<dbReference type="SUPFAM" id="SSF48452">
    <property type="entry name" value="TPR-like"/>
    <property type="match status" value="1"/>
</dbReference>
<dbReference type="PROSITE" id="PS50005">
    <property type="entry name" value="TPR"/>
    <property type="match status" value="1"/>
</dbReference>
<gene>
    <name evidence="5" type="ORF">CINCED_3A022159</name>
</gene>
<name>A0A5E4MC36_9HEMI</name>
<evidence type="ECO:0000313" key="5">
    <source>
        <dbReference type="EMBL" id="VVC28413.1"/>
    </source>
</evidence>
<keyword evidence="4" id="KW-0802">TPR repeat</keyword>
<dbReference type="EMBL" id="CABPRJ010000480">
    <property type="protein sequence ID" value="VVC28413.1"/>
    <property type="molecule type" value="Genomic_DNA"/>
</dbReference>
<evidence type="ECO:0000313" key="6">
    <source>
        <dbReference type="Proteomes" id="UP000325440"/>
    </source>
</evidence>
<comment type="subcellular location">
    <subcellularLocation>
        <location evidence="1">Cytoplasm</location>
        <location evidence="1">Cytoskeleton</location>
        <location evidence="1">Cilium axoneme</location>
    </subcellularLocation>
</comment>
<sequence>MAQANVKLETFGSTDPQPTWLNQLQVTTSMGKQYEQKGEMEKAAKCYETVLYYDPKNVGTRIRLSKCYRKLLQLENALKHQRYAMQIDPKAFRTIENQAELDFELNEYETSLITYNNYSKKYKTSYDCNQGLLKVNQAIEHTLSVSGIMDCLGGTILKMLDDPHILNEPNQCKTCDRSIVWNKLHRASHKRMQEAYYLRNITGNLEFYRKLSKELPKSNVNDKLIVRHIREIIQTFETAKNDLYRQKPFYFVSCQRPAAVNRRLDDRKKVKDNMIKLQTAKYVETIVKHCLAGELESARQQAELALKYMDHHWYRPLNVVNALYEVFGLAIYLINRDVPEWSDELNKNRIMFLFGSSNAADRNGAYEKVYRESYFGPQENSNRRSTLKKLNKQLKETEFGTYSLYLQYERIKCHLKLGEIKEMRRLSKQMFSDAFTLGSIAWQVNALMTIVIAESRLSNTVKCMETLEIIISLSKTLGNEDVTAFFRKTWKLFADNKIRGRMMSPEEKRISDIIDIMPDTESALLTRNLLFRINRLSVECRMPFLLGETPEIDCATIARHNVRCEPLTISKNLAKRLEN</sequence>
<dbReference type="Proteomes" id="UP000325440">
    <property type="component" value="Unassembled WGS sequence"/>
</dbReference>
<dbReference type="Gene3D" id="1.25.40.10">
    <property type="entry name" value="Tetratricopeptide repeat domain"/>
    <property type="match status" value="1"/>
</dbReference>
<dbReference type="OrthoDB" id="10268002at2759"/>
<dbReference type="AlphaFoldDB" id="A0A5E4MC36"/>
<evidence type="ECO:0000256" key="1">
    <source>
        <dbReference type="ARBA" id="ARBA00004430"/>
    </source>
</evidence>
<dbReference type="GO" id="GO:0005930">
    <property type="term" value="C:axoneme"/>
    <property type="evidence" value="ECO:0007669"/>
    <property type="project" value="UniProtKB-SubCell"/>
</dbReference>
<evidence type="ECO:0000256" key="2">
    <source>
        <dbReference type="ARBA" id="ARBA00034139"/>
    </source>
</evidence>
<keyword evidence="6" id="KW-1185">Reference proteome</keyword>
<reference evidence="5 6" key="1">
    <citation type="submission" date="2019-08" db="EMBL/GenBank/DDBJ databases">
        <authorList>
            <person name="Alioto T."/>
            <person name="Alioto T."/>
            <person name="Gomez Garrido J."/>
        </authorList>
    </citation>
    <scope>NUCLEOTIDE SEQUENCE [LARGE SCALE GENOMIC DNA]</scope>
</reference>
<dbReference type="InterPro" id="IPR019734">
    <property type="entry name" value="TPR_rpt"/>
</dbReference>
<proteinExistence type="predicted"/>